<evidence type="ECO:0000256" key="1">
    <source>
        <dbReference type="SAM" id="SignalP"/>
    </source>
</evidence>
<gene>
    <name evidence="2" type="ORF">PDLFYP31_02601</name>
</gene>
<feature type="signal peptide" evidence="1">
    <location>
        <begin position="1"/>
        <end position="16"/>
    </location>
</feature>
<dbReference type="CDD" id="cd13120">
    <property type="entry name" value="BF2867_like_N"/>
    <property type="match status" value="1"/>
</dbReference>
<sequence length="343" mass="37754">MKTNLFIAALSLVVLAGCSSEDEIDTLVSKSDNAITFGTYVGKQTKAIEKSAFAENDQFGVFAFYTKAEGYNNTKDTPNFMYEQSIKKGAGEAEWTYSPVKYWPNTNGEQITFFAYYPAGKTGMTFQTTETSTAYSNSSKGFPDIKFEVQDKADEQVDFMYSTLVNQTKPETNAAIKFSFAHALSKVNIKAQMKETLNSETTVNIKSIALNNIYNTNTLKYTGSTPSWGWDTASNGQKYEITPTNISLASDGTTAIDITSFLMVPQTLSTEDGKKASITITYDVVTTDTSLPEGSSTITNTITTDITSTTEWKMNQQYVYTIQISLTDVSVSTEVSGWTEPTE</sequence>
<dbReference type="InterPro" id="IPR042278">
    <property type="entry name" value="Mfa-like_1_N"/>
</dbReference>
<keyword evidence="1" id="KW-0732">Signal</keyword>
<name>A0A6N3ERL2_PARDI</name>
<dbReference type="InterPro" id="IPR025049">
    <property type="entry name" value="Mfa-like_1"/>
</dbReference>
<feature type="chain" id="PRO_5027115107" description="Fimbrillin family protein" evidence="1">
    <location>
        <begin position="17"/>
        <end position="343"/>
    </location>
</feature>
<dbReference type="RefSeq" id="WP_009016596.1">
    <property type="nucleotide sequence ID" value="NZ_CACRUW010000016.1"/>
</dbReference>
<evidence type="ECO:0000313" key="2">
    <source>
        <dbReference type="EMBL" id="VYU43730.1"/>
    </source>
</evidence>
<dbReference type="AlphaFoldDB" id="A0A6N3ERL2"/>
<protein>
    <recommendedName>
        <fullName evidence="3">Fimbrillin family protein</fullName>
    </recommendedName>
</protein>
<proteinExistence type="predicted"/>
<evidence type="ECO:0008006" key="3">
    <source>
        <dbReference type="Google" id="ProtNLM"/>
    </source>
</evidence>
<organism evidence="2">
    <name type="scientific">Parabacteroides distasonis</name>
    <dbReference type="NCBI Taxonomy" id="823"/>
    <lineage>
        <taxon>Bacteria</taxon>
        <taxon>Pseudomonadati</taxon>
        <taxon>Bacteroidota</taxon>
        <taxon>Bacteroidia</taxon>
        <taxon>Bacteroidales</taxon>
        <taxon>Tannerellaceae</taxon>
        <taxon>Parabacteroides</taxon>
    </lineage>
</organism>
<reference evidence="2" key="1">
    <citation type="submission" date="2019-11" db="EMBL/GenBank/DDBJ databases">
        <authorList>
            <person name="Feng L."/>
        </authorList>
    </citation>
    <scope>NUCLEOTIDE SEQUENCE</scope>
    <source>
        <strain evidence="2">PdistasonisLFYP31</strain>
    </source>
</reference>
<dbReference type="PROSITE" id="PS51257">
    <property type="entry name" value="PROKAR_LIPOPROTEIN"/>
    <property type="match status" value="1"/>
</dbReference>
<dbReference type="Gene3D" id="2.60.40.2630">
    <property type="match status" value="1"/>
</dbReference>
<dbReference type="Gene3D" id="2.60.40.2620">
    <property type="entry name" value="Fimbrillin-like"/>
    <property type="match status" value="1"/>
</dbReference>
<dbReference type="EMBL" id="CACRUW010000016">
    <property type="protein sequence ID" value="VYU43730.1"/>
    <property type="molecule type" value="Genomic_DNA"/>
</dbReference>
<dbReference type="Pfam" id="PF13149">
    <property type="entry name" value="Mfa_like_1"/>
    <property type="match status" value="1"/>
</dbReference>
<accession>A0A6N3ERL2</accession>